<dbReference type="RefSeq" id="WP_056025241.1">
    <property type="nucleotide sequence ID" value="NZ_FOXP01000001.1"/>
</dbReference>
<proteinExistence type="inferred from homology"/>
<evidence type="ECO:0000259" key="6">
    <source>
        <dbReference type="Pfam" id="PF04542"/>
    </source>
</evidence>
<name>A0A1I5Q392_9SPHN</name>
<keyword evidence="3" id="KW-0731">Sigma factor</keyword>
<dbReference type="PANTHER" id="PTHR43133">
    <property type="entry name" value="RNA POLYMERASE ECF-TYPE SIGMA FACTO"/>
    <property type="match status" value="1"/>
</dbReference>
<dbReference type="InterPro" id="IPR013325">
    <property type="entry name" value="RNA_pol_sigma_r2"/>
</dbReference>
<organism evidence="8 9">
    <name type="scientific">Sphingomonas rubra</name>
    <dbReference type="NCBI Taxonomy" id="634430"/>
    <lineage>
        <taxon>Bacteria</taxon>
        <taxon>Pseudomonadati</taxon>
        <taxon>Pseudomonadota</taxon>
        <taxon>Alphaproteobacteria</taxon>
        <taxon>Sphingomonadales</taxon>
        <taxon>Sphingomonadaceae</taxon>
        <taxon>Sphingomonas</taxon>
    </lineage>
</organism>
<comment type="similarity">
    <text evidence="1">Belongs to the sigma-70 factor family. ECF subfamily.</text>
</comment>
<evidence type="ECO:0000256" key="5">
    <source>
        <dbReference type="ARBA" id="ARBA00023163"/>
    </source>
</evidence>
<protein>
    <submittedName>
        <fullName evidence="8">RNA polymerase sigma-70 factor, ECF subfamily</fullName>
    </submittedName>
</protein>
<feature type="domain" description="RNA polymerase sigma-70 region 2" evidence="6">
    <location>
        <begin position="28"/>
        <end position="94"/>
    </location>
</feature>
<dbReference type="Pfam" id="PF04542">
    <property type="entry name" value="Sigma70_r2"/>
    <property type="match status" value="1"/>
</dbReference>
<dbReference type="GO" id="GO:0016987">
    <property type="term" value="F:sigma factor activity"/>
    <property type="evidence" value="ECO:0007669"/>
    <property type="project" value="UniProtKB-KW"/>
</dbReference>
<keyword evidence="2" id="KW-0805">Transcription regulation</keyword>
<dbReference type="OrthoDB" id="7041663at2"/>
<evidence type="ECO:0000256" key="1">
    <source>
        <dbReference type="ARBA" id="ARBA00010641"/>
    </source>
</evidence>
<dbReference type="EMBL" id="FOXP01000001">
    <property type="protein sequence ID" value="SFP40490.1"/>
    <property type="molecule type" value="Genomic_DNA"/>
</dbReference>
<accession>A0A1I5Q392</accession>
<feature type="domain" description="RNA polymerase sigma factor 70 region 4 type 2" evidence="7">
    <location>
        <begin position="130"/>
        <end position="182"/>
    </location>
</feature>
<dbReference type="SUPFAM" id="SSF88659">
    <property type="entry name" value="Sigma3 and sigma4 domains of RNA polymerase sigma factors"/>
    <property type="match status" value="1"/>
</dbReference>
<dbReference type="CDD" id="cd06171">
    <property type="entry name" value="Sigma70_r4"/>
    <property type="match status" value="1"/>
</dbReference>
<dbReference type="InterPro" id="IPR014284">
    <property type="entry name" value="RNA_pol_sigma-70_dom"/>
</dbReference>
<dbReference type="GO" id="GO:0006352">
    <property type="term" value="P:DNA-templated transcription initiation"/>
    <property type="evidence" value="ECO:0007669"/>
    <property type="project" value="InterPro"/>
</dbReference>
<evidence type="ECO:0000256" key="4">
    <source>
        <dbReference type="ARBA" id="ARBA00023125"/>
    </source>
</evidence>
<dbReference type="NCBIfam" id="TIGR02937">
    <property type="entry name" value="sigma70-ECF"/>
    <property type="match status" value="1"/>
</dbReference>
<dbReference type="Gene3D" id="1.10.1740.10">
    <property type="match status" value="1"/>
</dbReference>
<dbReference type="Pfam" id="PF08281">
    <property type="entry name" value="Sigma70_r4_2"/>
    <property type="match status" value="1"/>
</dbReference>
<evidence type="ECO:0000259" key="7">
    <source>
        <dbReference type="Pfam" id="PF08281"/>
    </source>
</evidence>
<keyword evidence="4" id="KW-0238">DNA-binding</keyword>
<evidence type="ECO:0000256" key="2">
    <source>
        <dbReference type="ARBA" id="ARBA00023015"/>
    </source>
</evidence>
<dbReference type="GO" id="GO:0003677">
    <property type="term" value="F:DNA binding"/>
    <property type="evidence" value="ECO:0007669"/>
    <property type="project" value="UniProtKB-KW"/>
</dbReference>
<dbReference type="Proteomes" id="UP000199586">
    <property type="component" value="Unassembled WGS sequence"/>
</dbReference>
<reference evidence="8 9" key="1">
    <citation type="submission" date="2016-10" db="EMBL/GenBank/DDBJ databases">
        <authorList>
            <person name="de Groot N.N."/>
        </authorList>
    </citation>
    <scope>NUCLEOTIDE SEQUENCE [LARGE SCALE GENOMIC DNA]</scope>
    <source>
        <strain evidence="8 9">CGMCC 1.9113</strain>
    </source>
</reference>
<evidence type="ECO:0000256" key="3">
    <source>
        <dbReference type="ARBA" id="ARBA00023082"/>
    </source>
</evidence>
<gene>
    <name evidence="8" type="ORF">SAMN04488241_101416</name>
</gene>
<dbReference type="Gene3D" id="1.10.10.10">
    <property type="entry name" value="Winged helix-like DNA-binding domain superfamily/Winged helix DNA-binding domain"/>
    <property type="match status" value="1"/>
</dbReference>
<sequence length="197" mass="21982">MSLDWTTLSDGELATLSIAGRQAAFAEIVRRYQQPVFRLARACVGEPDEALDLVQETFVAAHQALPRYDGQRAMRAWLSTIAINKCRDWARKRTVRRFFSFAAPIDHRAEAVVDDQVAIDDGAADRQELDRVTDAISALPMNLKEALVLRTIEGLSQAETADVLGISQKAVETRLYRARSRLLEKLNTEQGIGVRDA</sequence>
<dbReference type="STRING" id="634430.SAMN04488241_101416"/>
<evidence type="ECO:0000313" key="9">
    <source>
        <dbReference type="Proteomes" id="UP000199586"/>
    </source>
</evidence>
<dbReference type="SUPFAM" id="SSF88946">
    <property type="entry name" value="Sigma2 domain of RNA polymerase sigma factors"/>
    <property type="match status" value="1"/>
</dbReference>
<evidence type="ECO:0000313" key="8">
    <source>
        <dbReference type="EMBL" id="SFP40490.1"/>
    </source>
</evidence>
<dbReference type="InterPro" id="IPR013249">
    <property type="entry name" value="RNA_pol_sigma70_r4_t2"/>
</dbReference>
<dbReference type="InterPro" id="IPR036388">
    <property type="entry name" value="WH-like_DNA-bd_sf"/>
</dbReference>
<dbReference type="InterPro" id="IPR007627">
    <property type="entry name" value="RNA_pol_sigma70_r2"/>
</dbReference>
<dbReference type="InterPro" id="IPR039425">
    <property type="entry name" value="RNA_pol_sigma-70-like"/>
</dbReference>
<dbReference type="AlphaFoldDB" id="A0A1I5Q392"/>
<dbReference type="PANTHER" id="PTHR43133:SF8">
    <property type="entry name" value="RNA POLYMERASE SIGMA FACTOR HI_1459-RELATED"/>
    <property type="match status" value="1"/>
</dbReference>
<keyword evidence="9" id="KW-1185">Reference proteome</keyword>
<keyword evidence="5" id="KW-0804">Transcription</keyword>
<dbReference type="InterPro" id="IPR013324">
    <property type="entry name" value="RNA_pol_sigma_r3/r4-like"/>
</dbReference>